<dbReference type="EMBL" id="AAKZQX010000055">
    <property type="protein sequence ID" value="ECX6035523.1"/>
    <property type="molecule type" value="Genomic_DNA"/>
</dbReference>
<proteinExistence type="predicted"/>
<name>A0A619AK42_SALET</name>
<sequence>MATANTFDMAAPSMARICLYGDLERFGRRTDLCIKTAAEDIRALAVQMQVWDFTIMKTDA</sequence>
<gene>
    <name evidence="1" type="ORF">ATT75_22745</name>
</gene>
<dbReference type="Pfam" id="PF06805">
    <property type="entry name" value="Lambda_tail_I"/>
    <property type="match status" value="1"/>
</dbReference>
<evidence type="ECO:0000313" key="1">
    <source>
        <dbReference type="EMBL" id="ECX6035523.1"/>
    </source>
</evidence>
<protein>
    <submittedName>
        <fullName evidence="1">Tail assembly protein</fullName>
    </submittedName>
</protein>
<accession>A0A619AK42</accession>
<reference evidence="1" key="1">
    <citation type="submission" date="2018-07" db="EMBL/GenBank/DDBJ databases">
        <authorList>
            <consortium name="PulseNet: The National Subtyping Network for Foodborne Disease Surveillance"/>
            <person name="Tarr C.L."/>
            <person name="Trees E."/>
            <person name="Katz L.S."/>
            <person name="Carleton-Romer H.A."/>
            <person name="Stroika S."/>
            <person name="Kucerova Z."/>
            <person name="Roache K.F."/>
            <person name="Sabol A.L."/>
            <person name="Besser J."/>
            <person name="Gerner-Smidt P."/>
        </authorList>
    </citation>
    <scope>NUCLEOTIDE SEQUENCE</scope>
    <source>
        <strain evidence="1">PNUSAS001246</strain>
    </source>
</reference>
<dbReference type="AlphaFoldDB" id="A0A619AK42"/>
<dbReference type="InterPro" id="IPR010654">
    <property type="entry name" value="Phage_lambda_tail_I"/>
</dbReference>
<organism evidence="1">
    <name type="scientific">Salmonella enterica subsp. enterica serovar Panama</name>
    <dbReference type="NCBI Taxonomy" id="29472"/>
    <lineage>
        <taxon>Bacteria</taxon>
        <taxon>Pseudomonadati</taxon>
        <taxon>Pseudomonadota</taxon>
        <taxon>Gammaproteobacteria</taxon>
        <taxon>Enterobacterales</taxon>
        <taxon>Enterobacteriaceae</taxon>
        <taxon>Salmonella</taxon>
    </lineage>
</organism>
<comment type="caution">
    <text evidence="1">The sequence shown here is derived from an EMBL/GenBank/DDBJ whole genome shotgun (WGS) entry which is preliminary data.</text>
</comment>